<feature type="transmembrane region" description="Helical" evidence="1">
    <location>
        <begin position="63"/>
        <end position="82"/>
    </location>
</feature>
<evidence type="ECO:0000256" key="1">
    <source>
        <dbReference type="SAM" id="Phobius"/>
    </source>
</evidence>
<dbReference type="EMBL" id="LAQJ01000071">
    <property type="protein sequence ID" value="KKO20759.1"/>
    <property type="molecule type" value="Genomic_DNA"/>
</dbReference>
<keyword evidence="1" id="KW-1133">Transmembrane helix</keyword>
<reference evidence="2 3" key="1">
    <citation type="journal article" date="2013" name="BMC Microbiol.">
        <title>Identification of the type II cytochrome c maturation pathway in anammox bacteria by comparative genomics.</title>
        <authorList>
            <person name="Ferousi C."/>
            <person name="Speth D.R."/>
            <person name="Reimann J."/>
            <person name="Op den Camp H.J."/>
            <person name="Allen J.W."/>
            <person name="Keltjens J.T."/>
            <person name="Jetten M.S."/>
        </authorList>
    </citation>
    <scope>NUCLEOTIDE SEQUENCE [LARGE SCALE GENOMIC DNA]</scope>
    <source>
        <strain evidence="2">RU1</strain>
    </source>
</reference>
<sequence length="303" mass="35182">MLDFIGYCLSINTKIENWPIDVSLFSVGFLSLSVVYDYGYFTYLGFSFSEAPTTISDHVRSSLVWLPTLTIAVLAIFIYESAMKRLEGGMSEEELITTSPTPKFTKWFRASPAYLIIIIAVAIPILWFAGIKPPLRAQQFSLIIFWFLFHNWVYSHPNIVSKTSLKIYLIGRWLPAIVIYIAYTGAISAENTIELHKNNYKLVLSNSTIEVNLLRTFQSYFLVWNSSKHNYEFISSALIKSYEPVDKPEQNKKSNKHIHRRQKAARLISDVNLKRACARKMTLRTFIKRRLDLKPYPERIRFR</sequence>
<keyword evidence="1" id="KW-0812">Transmembrane</keyword>
<feature type="transmembrane region" description="Helical" evidence="1">
    <location>
        <begin position="113"/>
        <end position="131"/>
    </location>
</feature>
<proteinExistence type="predicted"/>
<dbReference type="Proteomes" id="UP000034954">
    <property type="component" value="Unassembled WGS sequence"/>
</dbReference>
<comment type="caution">
    <text evidence="2">The sequence shown here is derived from an EMBL/GenBank/DDBJ whole genome shotgun (WGS) entry which is preliminary data.</text>
</comment>
<feature type="transmembrane region" description="Helical" evidence="1">
    <location>
        <begin position="22"/>
        <end position="43"/>
    </location>
</feature>
<name>A0A0M2V230_9BACT</name>
<feature type="transmembrane region" description="Helical" evidence="1">
    <location>
        <begin position="137"/>
        <end position="155"/>
    </location>
</feature>
<keyword evidence="3" id="KW-1185">Reference proteome</keyword>
<evidence type="ECO:0000313" key="3">
    <source>
        <dbReference type="Proteomes" id="UP000034954"/>
    </source>
</evidence>
<feature type="transmembrane region" description="Helical" evidence="1">
    <location>
        <begin position="167"/>
        <end position="189"/>
    </location>
</feature>
<keyword evidence="1" id="KW-0472">Membrane</keyword>
<dbReference type="AlphaFoldDB" id="A0A0M2V230"/>
<protein>
    <submittedName>
        <fullName evidence="2">Uncharacterized protein</fullName>
    </submittedName>
</protein>
<accession>A0A0M2V230</accession>
<evidence type="ECO:0000313" key="2">
    <source>
        <dbReference type="EMBL" id="KKO20759.1"/>
    </source>
</evidence>
<organism evidence="2 3">
    <name type="scientific">Candidatus Brocadia fulgida</name>
    <dbReference type="NCBI Taxonomy" id="380242"/>
    <lineage>
        <taxon>Bacteria</taxon>
        <taxon>Pseudomonadati</taxon>
        <taxon>Planctomycetota</taxon>
        <taxon>Candidatus Brocadiia</taxon>
        <taxon>Candidatus Brocadiales</taxon>
        <taxon>Candidatus Brocadiaceae</taxon>
        <taxon>Candidatus Brocadia</taxon>
    </lineage>
</organism>
<gene>
    <name evidence="2" type="ORF">BROFUL_00518</name>
</gene>